<gene>
    <name evidence="1" type="ORF">Q8791_28925</name>
</gene>
<accession>A0ABU7KG91</accession>
<dbReference type="RefSeq" id="WP_330095016.1">
    <property type="nucleotide sequence ID" value="NZ_JAUZMY010000045.1"/>
</dbReference>
<keyword evidence="2" id="KW-1185">Reference proteome</keyword>
<dbReference type="Proteomes" id="UP001356095">
    <property type="component" value="Unassembled WGS sequence"/>
</dbReference>
<proteinExistence type="predicted"/>
<name>A0ABU7KG91_9ACTN</name>
<sequence>MSVSAPASTAALFGAVRADIGAALRLDAGRLSGAPVDLGELDALLSDAAERISDLRGLIHAQTPARS</sequence>
<comment type="caution">
    <text evidence="1">The sequence shown here is derived from an EMBL/GenBank/DDBJ whole genome shotgun (WGS) entry which is preliminary data.</text>
</comment>
<evidence type="ECO:0000313" key="1">
    <source>
        <dbReference type="EMBL" id="MEE2041255.1"/>
    </source>
</evidence>
<protein>
    <submittedName>
        <fullName evidence="1">Uncharacterized protein</fullName>
    </submittedName>
</protein>
<reference evidence="1 2" key="1">
    <citation type="submission" date="2023-08" db="EMBL/GenBank/DDBJ databases">
        <authorList>
            <person name="Girao M."/>
            <person name="Carvalho M.F."/>
        </authorList>
    </citation>
    <scope>NUCLEOTIDE SEQUENCE [LARGE SCALE GENOMIC DNA]</scope>
    <source>
        <strain evidence="1 2">CT-R113</strain>
    </source>
</reference>
<dbReference type="EMBL" id="JAUZMY010000045">
    <property type="protein sequence ID" value="MEE2041255.1"/>
    <property type="molecule type" value="Genomic_DNA"/>
</dbReference>
<evidence type="ECO:0000313" key="2">
    <source>
        <dbReference type="Proteomes" id="UP001356095"/>
    </source>
</evidence>
<organism evidence="1 2">
    <name type="scientific">Nocardiopsis codii</name>
    <dbReference type="NCBI Taxonomy" id="3065942"/>
    <lineage>
        <taxon>Bacteria</taxon>
        <taxon>Bacillati</taxon>
        <taxon>Actinomycetota</taxon>
        <taxon>Actinomycetes</taxon>
        <taxon>Streptosporangiales</taxon>
        <taxon>Nocardiopsidaceae</taxon>
        <taxon>Nocardiopsis</taxon>
    </lineage>
</organism>